<dbReference type="GO" id="GO:0000981">
    <property type="term" value="F:DNA-binding transcription factor activity, RNA polymerase II-specific"/>
    <property type="evidence" value="ECO:0007669"/>
    <property type="project" value="InterPro"/>
</dbReference>
<dbReference type="GO" id="GO:0005634">
    <property type="term" value="C:nucleus"/>
    <property type="evidence" value="ECO:0007669"/>
    <property type="project" value="UniProtKB-SubCell"/>
</dbReference>
<dbReference type="InterPro" id="IPR001138">
    <property type="entry name" value="Zn2Cys6_DnaBD"/>
</dbReference>
<organism evidence="10 11">
    <name type="scientific">Penicillium argentinense</name>
    <dbReference type="NCBI Taxonomy" id="1131581"/>
    <lineage>
        <taxon>Eukaryota</taxon>
        <taxon>Fungi</taxon>
        <taxon>Dikarya</taxon>
        <taxon>Ascomycota</taxon>
        <taxon>Pezizomycotina</taxon>
        <taxon>Eurotiomycetes</taxon>
        <taxon>Eurotiomycetidae</taxon>
        <taxon>Eurotiales</taxon>
        <taxon>Aspergillaceae</taxon>
        <taxon>Penicillium</taxon>
    </lineage>
</organism>
<evidence type="ECO:0000259" key="9">
    <source>
        <dbReference type="PROSITE" id="PS50048"/>
    </source>
</evidence>
<reference evidence="10" key="2">
    <citation type="journal article" date="2023" name="IMA Fungus">
        <title>Comparative genomic study of the Penicillium genus elucidates a diverse pangenome and 15 lateral gene transfer events.</title>
        <authorList>
            <person name="Petersen C."/>
            <person name="Sorensen T."/>
            <person name="Nielsen M.R."/>
            <person name="Sondergaard T.E."/>
            <person name="Sorensen J.L."/>
            <person name="Fitzpatrick D.A."/>
            <person name="Frisvad J.C."/>
            <person name="Nielsen K.L."/>
        </authorList>
    </citation>
    <scope>NUCLEOTIDE SEQUENCE</scope>
    <source>
        <strain evidence="10">IBT 30761</strain>
    </source>
</reference>
<dbReference type="EMBL" id="JAPQKI010000009">
    <property type="protein sequence ID" value="KAJ5089887.1"/>
    <property type="molecule type" value="Genomic_DNA"/>
</dbReference>
<dbReference type="InterPro" id="IPR036864">
    <property type="entry name" value="Zn2-C6_fun-type_DNA-bd_sf"/>
</dbReference>
<evidence type="ECO:0000256" key="4">
    <source>
        <dbReference type="ARBA" id="ARBA00023015"/>
    </source>
</evidence>
<dbReference type="SMART" id="SM00066">
    <property type="entry name" value="GAL4"/>
    <property type="match status" value="1"/>
</dbReference>
<keyword evidence="7" id="KW-0539">Nucleus</keyword>
<keyword evidence="4" id="KW-0805">Transcription regulation</keyword>
<keyword evidence="5" id="KW-0238">DNA-binding</keyword>
<dbReference type="PANTHER" id="PTHR31668:SF18">
    <property type="entry name" value="MALTOSE FERMENTATION REGULATORY PROTEIN MAL13-RELATED"/>
    <property type="match status" value="1"/>
</dbReference>
<dbReference type="Pfam" id="PF00172">
    <property type="entry name" value="Zn_clus"/>
    <property type="match status" value="1"/>
</dbReference>
<dbReference type="CDD" id="cd12148">
    <property type="entry name" value="fungal_TF_MHR"/>
    <property type="match status" value="1"/>
</dbReference>
<keyword evidence="3" id="KW-0862">Zinc</keyword>
<reference evidence="10" key="1">
    <citation type="submission" date="2022-11" db="EMBL/GenBank/DDBJ databases">
        <authorList>
            <person name="Petersen C."/>
        </authorList>
    </citation>
    <scope>NUCLEOTIDE SEQUENCE</scope>
    <source>
        <strain evidence="10">IBT 30761</strain>
    </source>
</reference>
<evidence type="ECO:0000256" key="3">
    <source>
        <dbReference type="ARBA" id="ARBA00022833"/>
    </source>
</evidence>
<name>A0A9W9EXN4_9EURO</name>
<feature type="domain" description="Zn(2)-C6 fungal-type" evidence="9">
    <location>
        <begin position="6"/>
        <end position="37"/>
    </location>
</feature>
<evidence type="ECO:0000256" key="1">
    <source>
        <dbReference type="ARBA" id="ARBA00004123"/>
    </source>
</evidence>
<evidence type="ECO:0000256" key="2">
    <source>
        <dbReference type="ARBA" id="ARBA00022723"/>
    </source>
</evidence>
<dbReference type="SUPFAM" id="SSF57701">
    <property type="entry name" value="Zn2/Cys6 DNA-binding domain"/>
    <property type="match status" value="1"/>
</dbReference>
<dbReference type="AlphaFoldDB" id="A0A9W9EXN4"/>
<dbReference type="GeneID" id="81360042"/>
<dbReference type="PANTHER" id="PTHR31668">
    <property type="entry name" value="GLUCOSE TRANSPORT TRANSCRIPTION REGULATOR RGT1-RELATED-RELATED"/>
    <property type="match status" value="1"/>
</dbReference>
<dbReference type="RefSeq" id="XP_056471869.1">
    <property type="nucleotide sequence ID" value="XM_056621063.1"/>
</dbReference>
<dbReference type="OrthoDB" id="434972at2759"/>
<dbReference type="GO" id="GO:0008270">
    <property type="term" value="F:zinc ion binding"/>
    <property type="evidence" value="ECO:0007669"/>
    <property type="project" value="InterPro"/>
</dbReference>
<dbReference type="PROSITE" id="PS50048">
    <property type="entry name" value="ZN2_CY6_FUNGAL_2"/>
    <property type="match status" value="1"/>
</dbReference>
<protein>
    <recommendedName>
        <fullName evidence="9">Zn(2)-C6 fungal-type domain-containing protein</fullName>
    </recommendedName>
</protein>
<dbReference type="Proteomes" id="UP001149074">
    <property type="component" value="Unassembled WGS sequence"/>
</dbReference>
<keyword evidence="6" id="KW-0804">Transcription</keyword>
<gene>
    <name evidence="10" type="ORF">N7532_008571</name>
</gene>
<sequence length="546" mass="60828">MSPKRACDICISRKVKCSGSWPCDTCREALTRVPCTYLKPPRKRGPKVRRVARQDQDVDQIPIPPGAQRNEESVQPGPQGLNVPQRVASDDGAPATISKMVLAPVVRLYQQYSYSVWPVINVDRLLDKIEDINPQTTEHDAGNLACLITALCAATMAQLQLAPMQDGSTEVDSSVMAQTCLRMRRHCNGSDREYFDFWGILTSFFLHVYHAKVNQRSVAMMYIQEAIAAAKMIRLDNASRRTDKIKGLYDDFITNKALIFPLLWVSERGYAMHLGRTPSCIDPPPLTDLKDSPTDLHVQGLLDLVMLFIAFDQISVRGKSQNEITSATHLTDTENKLSSLRLNIAGHVSTRTADCHITREWMRTILWQEALSMGLLSSATSTDIMTFGFPAQVSRDLLHALRFFSETDLLPLGRDQLLKCFEVANSLADTVLLTASSHHSSFQHAPQDFLHALYQKLSPFLEQDPILNSILRTKTAEVLVMAPARLLTLEPGGVHINGRIGQGTIEYVPYSDTPDEDDHSNPIVGSGSPQLMLSANGYSRHLSDFR</sequence>
<feature type="region of interest" description="Disordered" evidence="8">
    <location>
        <begin position="511"/>
        <end position="530"/>
    </location>
</feature>
<evidence type="ECO:0000313" key="10">
    <source>
        <dbReference type="EMBL" id="KAJ5089887.1"/>
    </source>
</evidence>
<accession>A0A9W9EXN4</accession>
<proteinExistence type="predicted"/>
<dbReference type="CDD" id="cd00067">
    <property type="entry name" value="GAL4"/>
    <property type="match status" value="1"/>
</dbReference>
<evidence type="ECO:0000256" key="8">
    <source>
        <dbReference type="SAM" id="MobiDB-lite"/>
    </source>
</evidence>
<comment type="caution">
    <text evidence="10">The sequence shown here is derived from an EMBL/GenBank/DDBJ whole genome shotgun (WGS) entry which is preliminary data.</text>
</comment>
<keyword evidence="11" id="KW-1185">Reference proteome</keyword>
<dbReference type="Gene3D" id="4.10.240.10">
    <property type="entry name" value="Zn(2)-C6 fungal-type DNA-binding domain"/>
    <property type="match status" value="1"/>
</dbReference>
<keyword evidence="2" id="KW-0479">Metal-binding</keyword>
<feature type="region of interest" description="Disordered" evidence="8">
    <location>
        <begin position="41"/>
        <end position="89"/>
    </location>
</feature>
<comment type="subcellular location">
    <subcellularLocation>
        <location evidence="1">Nucleus</location>
    </subcellularLocation>
</comment>
<feature type="compositionally biased region" description="Basic residues" evidence="8">
    <location>
        <begin position="41"/>
        <end position="51"/>
    </location>
</feature>
<evidence type="ECO:0000313" key="11">
    <source>
        <dbReference type="Proteomes" id="UP001149074"/>
    </source>
</evidence>
<dbReference type="GO" id="GO:0003677">
    <property type="term" value="F:DNA binding"/>
    <property type="evidence" value="ECO:0007669"/>
    <property type="project" value="UniProtKB-KW"/>
</dbReference>
<evidence type="ECO:0000256" key="7">
    <source>
        <dbReference type="ARBA" id="ARBA00023242"/>
    </source>
</evidence>
<evidence type="ECO:0000256" key="6">
    <source>
        <dbReference type="ARBA" id="ARBA00023163"/>
    </source>
</evidence>
<dbReference type="InterPro" id="IPR050797">
    <property type="entry name" value="Carb_Metab_Trans_Reg"/>
</dbReference>
<evidence type="ECO:0000256" key="5">
    <source>
        <dbReference type="ARBA" id="ARBA00023125"/>
    </source>
</evidence>